<dbReference type="EMBL" id="JAMYRI010000004">
    <property type="protein sequence ID" value="MER9284051.1"/>
    <property type="molecule type" value="Genomic_DNA"/>
</dbReference>
<comment type="caution">
    <text evidence="1">The sequence shown here is derived from an EMBL/GenBank/DDBJ whole genome shotgun (WGS) entry which is preliminary data.</text>
</comment>
<keyword evidence="2" id="KW-1185">Reference proteome</keyword>
<protein>
    <submittedName>
        <fullName evidence="1">4'-phosphopantetheinyl transferase superfamily protein</fullName>
    </submittedName>
</protein>
<organism evidence="1 2">
    <name type="scientific">Mesorhizobium australicum</name>
    <dbReference type="NCBI Taxonomy" id="536018"/>
    <lineage>
        <taxon>Bacteria</taxon>
        <taxon>Pseudomonadati</taxon>
        <taxon>Pseudomonadota</taxon>
        <taxon>Alphaproteobacteria</taxon>
        <taxon>Hyphomicrobiales</taxon>
        <taxon>Phyllobacteriaceae</taxon>
        <taxon>Mesorhizobium</taxon>
    </lineage>
</organism>
<dbReference type="Proteomes" id="UP001480082">
    <property type="component" value="Unassembled WGS sequence"/>
</dbReference>
<proteinExistence type="predicted"/>
<accession>A0ACC6SWA6</accession>
<name>A0ACC6SWA6_9HYPH</name>
<reference evidence="1 2" key="1">
    <citation type="journal article" date="2024" name="Proc. Natl. Acad. Sci. U.S.A.">
        <title>The evolutionary genomics of adaptation to stress in wild rhizobium bacteria.</title>
        <authorList>
            <person name="Kehlet-Delgado H."/>
            <person name="Montoya A.P."/>
            <person name="Jensen K.T."/>
            <person name="Wendlandt C.E."/>
            <person name="Dexheimer C."/>
            <person name="Roberts M."/>
            <person name="Torres Martinez L."/>
            <person name="Friesen M.L."/>
            <person name="Griffitts J.S."/>
            <person name="Porter S.S."/>
        </authorList>
    </citation>
    <scope>NUCLEOTIDE SEQUENCE [LARGE SCALE GENOMIC DNA]</scope>
    <source>
        <strain evidence="1 2">M0468</strain>
    </source>
</reference>
<sequence length="217" mass="22668">MTPPAEPSEEIALARAMAAMAPAGVRTGCRIIREGDETHLLPAEARSIPARQPSMRRASGAARLIAHRLLTDAGFDGFALLRGPSGAPAWPEGITGSLAHDDDMAVAAVAAVAGIGSLGIDVEPALALPDEIFSLVAIPEDRIDAADRQLAGRILFAAKEAVYKAAYPLDREVLGYEDIGVDLKAGRATTMTGRSASLVYCTAPRVVVLAFVEGDRV</sequence>
<keyword evidence="1" id="KW-0808">Transferase</keyword>
<evidence type="ECO:0000313" key="1">
    <source>
        <dbReference type="EMBL" id="MER9284051.1"/>
    </source>
</evidence>
<gene>
    <name evidence="1" type="ORF">NKI81_08775</name>
</gene>
<evidence type="ECO:0000313" key="2">
    <source>
        <dbReference type="Proteomes" id="UP001480082"/>
    </source>
</evidence>